<accession>A0ABR8PF13</accession>
<dbReference type="Pfam" id="PF00106">
    <property type="entry name" value="adh_short"/>
    <property type="match status" value="1"/>
</dbReference>
<dbReference type="InterPro" id="IPR020904">
    <property type="entry name" value="Sc_DH/Rdtase_CS"/>
</dbReference>
<dbReference type="InterPro" id="IPR036291">
    <property type="entry name" value="NAD(P)-bd_dom_sf"/>
</dbReference>
<keyword evidence="4" id="KW-1185">Reference proteome</keyword>
<evidence type="ECO:0000256" key="2">
    <source>
        <dbReference type="ARBA" id="ARBA00023002"/>
    </source>
</evidence>
<dbReference type="Proteomes" id="UP000659496">
    <property type="component" value="Unassembled WGS sequence"/>
</dbReference>
<comment type="similarity">
    <text evidence="1">Belongs to the short-chain dehydrogenases/reductases (SDR) family.</text>
</comment>
<reference evidence="3 4" key="1">
    <citation type="submission" date="2020-08" db="EMBL/GenBank/DDBJ databases">
        <title>A Genomic Blueprint of the Chicken Gut Microbiome.</title>
        <authorList>
            <person name="Gilroy R."/>
            <person name="Ravi A."/>
            <person name="Getino M."/>
            <person name="Pursley I."/>
            <person name="Horton D.L."/>
            <person name="Alikhan N.-F."/>
            <person name="Baker D."/>
            <person name="Gharbi K."/>
            <person name="Hall N."/>
            <person name="Watson M."/>
            <person name="Adriaenssens E.M."/>
            <person name="Foster-Nyarko E."/>
            <person name="Jarju S."/>
            <person name="Secka A."/>
            <person name="Antonio M."/>
            <person name="Oren A."/>
            <person name="Chaudhuri R."/>
            <person name="La Ragione R.M."/>
            <person name="Hildebrand F."/>
            <person name="Pallen M.J."/>
        </authorList>
    </citation>
    <scope>NUCLEOTIDE SEQUENCE [LARGE SCALE GENOMIC DNA]</scope>
    <source>
        <strain evidence="3 4">Sa3CUA8</strain>
    </source>
</reference>
<gene>
    <name evidence="3" type="ORF">H9659_00235</name>
</gene>
<dbReference type="InterPro" id="IPR002347">
    <property type="entry name" value="SDR_fam"/>
</dbReference>
<evidence type="ECO:0000256" key="1">
    <source>
        <dbReference type="ARBA" id="ARBA00006484"/>
    </source>
</evidence>
<dbReference type="RefSeq" id="WP_191687924.1">
    <property type="nucleotide sequence ID" value="NZ_JACSQY010000001.1"/>
</dbReference>
<dbReference type="PANTHER" id="PTHR44196:SF1">
    <property type="entry name" value="DEHYDROGENASE_REDUCTASE SDR FAMILY MEMBER 7B"/>
    <property type="match status" value="1"/>
</dbReference>
<keyword evidence="2" id="KW-0560">Oxidoreductase</keyword>
<evidence type="ECO:0000313" key="3">
    <source>
        <dbReference type="EMBL" id="MBD7906754.1"/>
    </source>
</evidence>
<dbReference type="SUPFAM" id="SSF51735">
    <property type="entry name" value="NAD(P)-binding Rossmann-fold domains"/>
    <property type="match status" value="1"/>
</dbReference>
<dbReference type="Gene3D" id="3.40.50.720">
    <property type="entry name" value="NAD(P)-binding Rossmann-like Domain"/>
    <property type="match status" value="1"/>
</dbReference>
<dbReference type="EMBL" id="JACSQY010000001">
    <property type="protein sequence ID" value="MBD7906754.1"/>
    <property type="molecule type" value="Genomic_DNA"/>
</dbReference>
<dbReference type="PANTHER" id="PTHR44196">
    <property type="entry name" value="DEHYDROGENASE/REDUCTASE SDR FAMILY MEMBER 7B"/>
    <property type="match status" value="1"/>
</dbReference>
<dbReference type="PROSITE" id="PS00061">
    <property type="entry name" value="ADH_SHORT"/>
    <property type="match status" value="1"/>
</dbReference>
<proteinExistence type="inferred from homology"/>
<sequence length="252" mass="27491">MSKRKTILITGGTSGVGYETAVRLLAEGHRVQVTGRSEMILAKLKEFGAETIRLDLSSEGAADRLIREIALPDVIIFSAGVAKFALAHETEDSDAEQMFSVNVTAPIQLTQRILPIWMKRKKGHFIYIGSQAGKVATPKAAVYAATKHALIGYTDALRMEVAPFGIDVSVIHPGPIDTPFLDNADDSGTYRGAVGKHLLSVEEVAETVVKMVHQPRRQVDVPRVMGVTSKIHSLAPSLVERVGKKFFMKKME</sequence>
<protein>
    <submittedName>
        <fullName evidence="3">SDR family NAD(P)-dependent oxidoreductase</fullName>
    </submittedName>
</protein>
<dbReference type="PRINTS" id="PR00081">
    <property type="entry name" value="GDHRDH"/>
</dbReference>
<comment type="caution">
    <text evidence="3">The sequence shown here is derived from an EMBL/GenBank/DDBJ whole genome shotgun (WGS) entry which is preliminary data.</text>
</comment>
<organism evidence="3 4">
    <name type="scientific">Sporosarcina gallistercoris</name>
    <dbReference type="NCBI Taxonomy" id="2762245"/>
    <lineage>
        <taxon>Bacteria</taxon>
        <taxon>Bacillati</taxon>
        <taxon>Bacillota</taxon>
        <taxon>Bacilli</taxon>
        <taxon>Bacillales</taxon>
        <taxon>Caryophanaceae</taxon>
        <taxon>Sporosarcina</taxon>
    </lineage>
</organism>
<evidence type="ECO:0000313" key="4">
    <source>
        <dbReference type="Proteomes" id="UP000659496"/>
    </source>
</evidence>
<name>A0ABR8PF13_9BACL</name>